<dbReference type="EMBL" id="CAJOBH010187727">
    <property type="protein sequence ID" value="CAF4956153.1"/>
    <property type="molecule type" value="Genomic_DNA"/>
</dbReference>
<dbReference type="Proteomes" id="UP000663834">
    <property type="component" value="Unassembled WGS sequence"/>
</dbReference>
<feature type="coiled-coil region" evidence="1">
    <location>
        <begin position="209"/>
        <end position="243"/>
    </location>
</feature>
<keyword evidence="1" id="KW-0175">Coiled coil</keyword>
<evidence type="ECO:0000313" key="9">
    <source>
        <dbReference type="EMBL" id="CAF4988343.1"/>
    </source>
</evidence>
<dbReference type="OrthoDB" id="9994516at2759"/>
<sequence length="298" mass="35178">MTSSIHNNRCKLLVLDLDINKITIEALRTFFLSYGPVEWIETFPESNSAIICFVSYLIVDRLISLRTCVIGQNTVRLRRCRLDQTNWYIDSQTLLIKLTPSTYSNSILIESTLRYCFRDYQLHIIKIDIINENQAFICFSHYDYVDQVILMPSNTFIYDGVPLVFERMMEKRNPKSRWDQVVVPLTTKPILADRDPVVYKLLIHIEHLAKQLRGQPNQARNKIEQLEAEVFILKNENARLKSKHELLSNKKLEQRLIALEDISNKFASKRFPNNRRERSNSIEKQSKRLRQFRIDDDI</sequence>
<dbReference type="Proteomes" id="UP000681967">
    <property type="component" value="Unassembled WGS sequence"/>
</dbReference>
<evidence type="ECO:0000313" key="4">
    <source>
        <dbReference type="EMBL" id="CAF1990742.1"/>
    </source>
</evidence>
<evidence type="ECO:0008006" key="12">
    <source>
        <dbReference type="Google" id="ProtNLM"/>
    </source>
</evidence>
<dbReference type="GO" id="GO:0003676">
    <property type="term" value="F:nucleic acid binding"/>
    <property type="evidence" value="ECO:0007669"/>
    <property type="project" value="InterPro"/>
</dbReference>
<dbReference type="EMBL" id="CAJNRF010006901">
    <property type="protein sequence ID" value="CAF2086856.1"/>
    <property type="molecule type" value="Genomic_DNA"/>
</dbReference>
<dbReference type="EMBL" id="CAJOBJ010202885">
    <property type="protein sequence ID" value="CAF4988343.1"/>
    <property type="molecule type" value="Genomic_DNA"/>
</dbReference>
<dbReference type="Proteomes" id="UP000663866">
    <property type="component" value="Unassembled WGS sequence"/>
</dbReference>
<evidence type="ECO:0000313" key="3">
    <source>
        <dbReference type="EMBL" id="CAF1657127.1"/>
    </source>
</evidence>
<evidence type="ECO:0000313" key="7">
    <source>
        <dbReference type="EMBL" id="CAF4356317.1"/>
    </source>
</evidence>
<dbReference type="Proteomes" id="UP000663855">
    <property type="component" value="Unassembled WGS sequence"/>
</dbReference>
<evidence type="ECO:0000256" key="1">
    <source>
        <dbReference type="SAM" id="Coils"/>
    </source>
</evidence>
<gene>
    <name evidence="8" type="ORF">BYL167_LOCUS54135</name>
    <name evidence="2" type="ORF">CJN711_LOCUS20196</name>
    <name evidence="9" type="ORF">GIL414_LOCUS56470</name>
    <name evidence="3" type="ORF">KQP761_LOCUS31208</name>
    <name evidence="7" type="ORF">OVN521_LOCUS33052</name>
    <name evidence="6" type="ORF">UXM345_LOCUS23012</name>
    <name evidence="5" type="ORF">WKI299_LOCUS17373</name>
    <name evidence="4" type="ORF">XDN619_LOCUS2842</name>
</gene>
<evidence type="ECO:0000313" key="10">
    <source>
        <dbReference type="Proteomes" id="UP000663834"/>
    </source>
</evidence>
<accession>A0A816F9X6</accession>
<dbReference type="EMBL" id="CAJOBF010003888">
    <property type="protein sequence ID" value="CAF4114117.1"/>
    <property type="molecule type" value="Genomic_DNA"/>
</dbReference>
<dbReference type="EMBL" id="CAJNRG010000254">
    <property type="protein sequence ID" value="CAF1990742.1"/>
    <property type="molecule type" value="Genomic_DNA"/>
</dbReference>
<dbReference type="InterPro" id="IPR035979">
    <property type="entry name" value="RBD_domain_sf"/>
</dbReference>
<evidence type="ECO:0000313" key="5">
    <source>
        <dbReference type="EMBL" id="CAF2086856.1"/>
    </source>
</evidence>
<evidence type="ECO:0000313" key="2">
    <source>
        <dbReference type="EMBL" id="CAF1366218.1"/>
    </source>
</evidence>
<organism evidence="3 10">
    <name type="scientific">Rotaria magnacalcarata</name>
    <dbReference type="NCBI Taxonomy" id="392030"/>
    <lineage>
        <taxon>Eukaryota</taxon>
        <taxon>Metazoa</taxon>
        <taxon>Spiralia</taxon>
        <taxon>Gnathifera</taxon>
        <taxon>Rotifera</taxon>
        <taxon>Eurotatoria</taxon>
        <taxon>Bdelloidea</taxon>
        <taxon>Philodinida</taxon>
        <taxon>Philodinidae</taxon>
        <taxon>Rotaria</taxon>
    </lineage>
</organism>
<dbReference type="SUPFAM" id="SSF54928">
    <property type="entry name" value="RNA-binding domain, RBD"/>
    <property type="match status" value="1"/>
</dbReference>
<name>A0A816F9X6_9BILA</name>
<protein>
    <recommendedName>
        <fullName evidence="12">RRM domain-containing protein</fullName>
    </recommendedName>
</protein>
<keyword evidence="11" id="KW-1185">Reference proteome</keyword>
<evidence type="ECO:0000313" key="11">
    <source>
        <dbReference type="Proteomes" id="UP000663866"/>
    </source>
</evidence>
<dbReference type="Proteomes" id="UP000681720">
    <property type="component" value="Unassembled WGS sequence"/>
</dbReference>
<dbReference type="EMBL" id="CAJNOW010017388">
    <property type="protein sequence ID" value="CAF1657127.1"/>
    <property type="molecule type" value="Genomic_DNA"/>
</dbReference>
<evidence type="ECO:0000313" key="8">
    <source>
        <dbReference type="EMBL" id="CAF4956153.1"/>
    </source>
</evidence>
<dbReference type="EMBL" id="CAJNOV010009446">
    <property type="protein sequence ID" value="CAF1366218.1"/>
    <property type="molecule type" value="Genomic_DNA"/>
</dbReference>
<dbReference type="Proteomes" id="UP000663887">
    <property type="component" value="Unassembled WGS sequence"/>
</dbReference>
<dbReference type="AlphaFoldDB" id="A0A816F9X6"/>
<dbReference type="Proteomes" id="UP000663842">
    <property type="component" value="Unassembled WGS sequence"/>
</dbReference>
<reference evidence="3" key="1">
    <citation type="submission" date="2021-02" db="EMBL/GenBank/DDBJ databases">
        <authorList>
            <person name="Nowell W R."/>
        </authorList>
    </citation>
    <scope>NUCLEOTIDE SEQUENCE</scope>
</reference>
<evidence type="ECO:0000313" key="6">
    <source>
        <dbReference type="EMBL" id="CAF4114117.1"/>
    </source>
</evidence>
<dbReference type="Proteomes" id="UP000663856">
    <property type="component" value="Unassembled WGS sequence"/>
</dbReference>
<dbReference type="EMBL" id="CAJOBG010030834">
    <property type="protein sequence ID" value="CAF4356317.1"/>
    <property type="molecule type" value="Genomic_DNA"/>
</dbReference>
<comment type="caution">
    <text evidence="3">The sequence shown here is derived from an EMBL/GenBank/DDBJ whole genome shotgun (WGS) entry which is preliminary data.</text>
</comment>
<proteinExistence type="predicted"/>